<dbReference type="InterPro" id="IPR019194">
    <property type="entry name" value="Tscrpt_elong_fac_Eaf_N"/>
</dbReference>
<keyword evidence="3" id="KW-0805">Transcription regulation</keyword>
<reference evidence="10" key="2">
    <citation type="submission" date="2025-08" db="UniProtKB">
        <authorList>
            <consortium name="Ensembl"/>
        </authorList>
    </citation>
    <scope>IDENTIFICATION</scope>
    <source>
        <strain evidence="10">Glennie</strain>
    </source>
</reference>
<evidence type="ECO:0000313" key="11">
    <source>
        <dbReference type="Proteomes" id="UP000002279"/>
    </source>
</evidence>
<dbReference type="GO" id="GO:0006368">
    <property type="term" value="P:transcription elongation by RNA polymerase II"/>
    <property type="evidence" value="ECO:0000318"/>
    <property type="project" value="GO_Central"/>
</dbReference>
<dbReference type="PANTHER" id="PTHR15970">
    <property type="entry name" value="ELL-ASSOCIATED FACTOR EAF"/>
    <property type="match status" value="1"/>
</dbReference>
<feature type="compositionally biased region" description="Low complexity" evidence="8">
    <location>
        <begin position="145"/>
        <end position="154"/>
    </location>
</feature>
<evidence type="ECO:0000256" key="4">
    <source>
        <dbReference type="ARBA" id="ARBA00023159"/>
    </source>
</evidence>
<dbReference type="GeneID" id="100088092"/>
<evidence type="ECO:0000313" key="10">
    <source>
        <dbReference type="Ensembl" id="ENSOANP00000052565.1"/>
    </source>
</evidence>
<comment type="similarity">
    <text evidence="2">Belongs to the EAF family.</text>
</comment>
<dbReference type="Pfam" id="PF09816">
    <property type="entry name" value="EAF"/>
    <property type="match status" value="1"/>
</dbReference>
<dbReference type="Proteomes" id="UP000002279">
    <property type="component" value="Chromosome 1"/>
</dbReference>
<organism evidence="10 11">
    <name type="scientific">Ornithorhynchus anatinus</name>
    <name type="common">Duckbill platypus</name>
    <dbReference type="NCBI Taxonomy" id="9258"/>
    <lineage>
        <taxon>Eukaryota</taxon>
        <taxon>Metazoa</taxon>
        <taxon>Chordata</taxon>
        <taxon>Craniata</taxon>
        <taxon>Vertebrata</taxon>
        <taxon>Euteleostomi</taxon>
        <taxon>Mammalia</taxon>
        <taxon>Monotremata</taxon>
        <taxon>Ornithorhynchidae</taxon>
        <taxon>Ornithorhynchus</taxon>
    </lineage>
</organism>
<dbReference type="GO" id="GO:0003711">
    <property type="term" value="F:transcription elongation factor activity"/>
    <property type="evidence" value="ECO:0000318"/>
    <property type="project" value="GO_Central"/>
</dbReference>
<keyword evidence="4" id="KW-0010">Activator</keyword>
<protein>
    <recommendedName>
        <fullName evidence="9">Transcription elongation factor Eaf N-terminal domain-containing protein</fullName>
    </recommendedName>
</protein>
<feature type="coiled-coil region" evidence="7">
    <location>
        <begin position="199"/>
        <end position="226"/>
    </location>
</feature>
<evidence type="ECO:0000256" key="3">
    <source>
        <dbReference type="ARBA" id="ARBA00023015"/>
    </source>
</evidence>
<evidence type="ECO:0000256" key="8">
    <source>
        <dbReference type="SAM" id="MobiDB-lite"/>
    </source>
</evidence>
<dbReference type="AlphaFoldDB" id="A0A6I8PLD1"/>
<keyword evidence="11" id="KW-1185">Reference proteome</keyword>
<proteinExistence type="inferred from homology"/>
<dbReference type="InterPro" id="IPR027093">
    <property type="entry name" value="EAF_fam"/>
</dbReference>
<dbReference type="PANTHER" id="PTHR15970:SF7">
    <property type="entry name" value="ELL-ASSOCIATED FACTOR 2"/>
    <property type="match status" value="1"/>
</dbReference>
<dbReference type="OMA" id="NHDNGEC"/>
<dbReference type="GO" id="GO:0032783">
    <property type="term" value="C:super elongation complex"/>
    <property type="evidence" value="ECO:0007669"/>
    <property type="project" value="InterPro"/>
</dbReference>
<dbReference type="Ensembl" id="ENSOANT00000055011.1">
    <property type="protein sequence ID" value="ENSOANP00000052565.1"/>
    <property type="gene ID" value="ENSOANG00000046372.1"/>
</dbReference>
<evidence type="ECO:0000256" key="1">
    <source>
        <dbReference type="ARBA" id="ARBA00004123"/>
    </source>
</evidence>
<dbReference type="GO" id="GO:0008023">
    <property type="term" value="C:transcription elongation factor complex"/>
    <property type="evidence" value="ECO:0000318"/>
    <property type="project" value="GO_Central"/>
</dbReference>
<dbReference type="RefSeq" id="XP_028912203.1">
    <property type="nucleotide sequence ID" value="XM_029056370.2"/>
</dbReference>
<sequence length="367" mass="41980">MRIRRLLPEEAGALTPDGRPRVLKLGETFRRRPRCAFHTLRYDFKPASVNTSSEGYLEVGRGEEVTIALPNIEGSVPPFTVFKGSKKPYPRDCVLILNHDNGECRLEKLSGNISVKKIRTEGIGKVQSQIIHFHHHHHHHHHPQQEQGVHHQQQLMLQQEMHHLQQEEMPHQQQLLQQQEMYHHHQLLQQQELHHQQQLLLQQQEMQQLLLQQQEMQKQLLQQQEIHSIYEAQYGEKMYYHQEKGSPASLLDDIEDIERELIVEASVTDQGTSDSSSSPDCRSSSPSGSNNEDSGASSSEDDEAPPLPSGLVRFPQLQLPPSPLLCHRLPDLDPDPYWNQCEGDGGSAAPVLRRELQLSDSTSDSDY</sequence>
<reference evidence="10 11" key="1">
    <citation type="journal article" date="2008" name="Nature">
        <title>Genome analysis of the platypus reveals unique signatures of evolution.</title>
        <authorList>
            <person name="Warren W.C."/>
            <person name="Hillier L.W."/>
            <person name="Marshall Graves J.A."/>
            <person name="Birney E."/>
            <person name="Ponting C.P."/>
            <person name="Grutzner F."/>
            <person name="Belov K."/>
            <person name="Miller W."/>
            <person name="Clarke L."/>
            <person name="Chinwalla A.T."/>
            <person name="Yang S.P."/>
            <person name="Heger A."/>
            <person name="Locke D.P."/>
            <person name="Miethke P."/>
            <person name="Waters P.D."/>
            <person name="Veyrunes F."/>
            <person name="Fulton L."/>
            <person name="Fulton B."/>
            <person name="Graves T."/>
            <person name="Wallis J."/>
            <person name="Puente X.S."/>
            <person name="Lopez-Otin C."/>
            <person name="Ordonez G.R."/>
            <person name="Eichler E.E."/>
            <person name="Chen L."/>
            <person name="Cheng Z."/>
            <person name="Deakin J.E."/>
            <person name="Alsop A."/>
            <person name="Thompson K."/>
            <person name="Kirby P."/>
            <person name="Papenfuss A.T."/>
            <person name="Wakefield M.J."/>
            <person name="Olender T."/>
            <person name="Lancet D."/>
            <person name="Huttley G.A."/>
            <person name="Smit A.F."/>
            <person name="Pask A."/>
            <person name="Temple-Smith P."/>
            <person name="Batzer M.A."/>
            <person name="Walker J.A."/>
            <person name="Konkel M.K."/>
            <person name="Harris R.S."/>
            <person name="Whittington C.M."/>
            <person name="Wong E.S."/>
            <person name="Gemmell N.J."/>
            <person name="Buschiazzo E."/>
            <person name="Vargas Jentzsch I.M."/>
            <person name="Merkel A."/>
            <person name="Schmitz J."/>
            <person name="Zemann A."/>
            <person name="Churakov G."/>
            <person name="Kriegs J.O."/>
            <person name="Brosius J."/>
            <person name="Murchison E.P."/>
            <person name="Sachidanandam R."/>
            <person name="Smith C."/>
            <person name="Hannon G.J."/>
            <person name="Tsend-Ayush E."/>
            <person name="McMillan D."/>
            <person name="Attenborough R."/>
            <person name="Rens W."/>
            <person name="Ferguson-Smith M."/>
            <person name="Lefevre C.M."/>
            <person name="Sharp J.A."/>
            <person name="Nicholas K.R."/>
            <person name="Ray D.A."/>
            <person name="Kube M."/>
            <person name="Reinhardt R."/>
            <person name="Pringle T.H."/>
            <person name="Taylor J."/>
            <person name="Jones R.C."/>
            <person name="Nixon B."/>
            <person name="Dacheux J.L."/>
            <person name="Niwa H."/>
            <person name="Sekita Y."/>
            <person name="Huang X."/>
            <person name="Stark A."/>
            <person name="Kheradpour P."/>
            <person name="Kellis M."/>
            <person name="Flicek P."/>
            <person name="Chen Y."/>
            <person name="Webber C."/>
            <person name="Hardison R."/>
            <person name="Nelson J."/>
            <person name="Hallsworth-Pepin K."/>
            <person name="Delehaunty K."/>
            <person name="Markovic C."/>
            <person name="Minx P."/>
            <person name="Feng Y."/>
            <person name="Kremitzki C."/>
            <person name="Mitreva M."/>
            <person name="Glasscock J."/>
            <person name="Wylie T."/>
            <person name="Wohldmann P."/>
            <person name="Thiru P."/>
            <person name="Nhan M.N."/>
            <person name="Pohl C.S."/>
            <person name="Smith S.M."/>
            <person name="Hou S."/>
            <person name="Nefedov M."/>
            <person name="de Jong P.J."/>
            <person name="Renfree M.B."/>
            <person name="Mardis E.R."/>
            <person name="Wilson R.K."/>
        </authorList>
    </citation>
    <scope>NUCLEOTIDE SEQUENCE [LARGE SCALE GENOMIC DNA]</scope>
    <source>
        <strain evidence="10 11">Glennie</strain>
    </source>
</reference>
<evidence type="ECO:0000259" key="9">
    <source>
        <dbReference type="Pfam" id="PF09816"/>
    </source>
</evidence>
<name>A0A6I8PLD1_ORNAN</name>
<gene>
    <name evidence="10" type="primary">LOC100088092</name>
</gene>
<evidence type="ECO:0000256" key="6">
    <source>
        <dbReference type="ARBA" id="ARBA00023242"/>
    </source>
</evidence>
<dbReference type="OrthoDB" id="125903at2759"/>
<comment type="subcellular location">
    <subcellularLocation>
        <location evidence="1">Nucleus</location>
    </subcellularLocation>
</comment>
<dbReference type="KEGG" id="oaa:100088092"/>
<evidence type="ECO:0000256" key="5">
    <source>
        <dbReference type="ARBA" id="ARBA00023163"/>
    </source>
</evidence>
<feature type="domain" description="Transcription elongation factor Eaf N-terminal" evidence="9">
    <location>
        <begin position="23"/>
        <end position="120"/>
    </location>
</feature>
<accession>A0A6I8PLD1</accession>
<reference evidence="10" key="3">
    <citation type="submission" date="2025-09" db="UniProtKB">
        <authorList>
            <consortium name="Ensembl"/>
        </authorList>
    </citation>
    <scope>IDENTIFICATION</scope>
    <source>
        <strain evidence="10">Glennie</strain>
    </source>
</reference>
<dbReference type="GeneTree" id="ENSGT00390000017724"/>
<dbReference type="Bgee" id="ENSOANG00000046372">
    <property type="expression patterns" value="Expressed in testis and 3 other cell types or tissues"/>
</dbReference>
<feature type="region of interest" description="Disordered" evidence="8">
    <location>
        <begin position="134"/>
        <end position="154"/>
    </location>
</feature>
<evidence type="ECO:0000256" key="2">
    <source>
        <dbReference type="ARBA" id="ARBA00007798"/>
    </source>
</evidence>
<dbReference type="FunCoup" id="A0A6I8PLD1">
    <property type="interactions" value="794"/>
</dbReference>
<keyword evidence="7" id="KW-0175">Coiled coil</keyword>
<keyword evidence="5" id="KW-0804">Transcription</keyword>
<evidence type="ECO:0000256" key="7">
    <source>
        <dbReference type="SAM" id="Coils"/>
    </source>
</evidence>
<feature type="compositionally biased region" description="Low complexity" evidence="8">
    <location>
        <begin position="266"/>
        <end position="298"/>
    </location>
</feature>
<keyword evidence="6" id="KW-0539">Nucleus</keyword>
<feature type="region of interest" description="Disordered" evidence="8">
    <location>
        <begin position="266"/>
        <end position="367"/>
    </location>
</feature>
<dbReference type="InParanoid" id="A0A6I8PLD1"/>
<feature type="compositionally biased region" description="Polar residues" evidence="8">
    <location>
        <begin position="358"/>
        <end position="367"/>
    </location>
</feature>